<evidence type="ECO:0000313" key="5">
    <source>
        <dbReference type="Proteomes" id="UP000215316"/>
    </source>
</evidence>
<feature type="region of interest" description="Disordered" evidence="2">
    <location>
        <begin position="239"/>
        <end position="280"/>
    </location>
</feature>
<dbReference type="GO" id="GO:0016740">
    <property type="term" value="F:transferase activity"/>
    <property type="evidence" value="ECO:0007669"/>
    <property type="project" value="UniProtKB-KW"/>
</dbReference>
<reference evidence="4" key="1">
    <citation type="submission" date="2017-08" db="EMBL/GenBank/DDBJ databases">
        <title>Genomes of multiple Clavibacter strains from different subspecies.</title>
        <authorList>
            <person name="Yuan X.-K."/>
            <person name="Li X.-S."/>
            <person name="Nie J."/>
            <person name="De Boer S.H."/>
        </authorList>
    </citation>
    <scope>NUCLEOTIDE SEQUENCE [LARGE SCALE GENOMIC DNA]</scope>
    <source>
        <strain evidence="4">ATCC 33566</strain>
    </source>
</reference>
<evidence type="ECO:0000313" key="4">
    <source>
        <dbReference type="EMBL" id="OQJ62168.1"/>
    </source>
</evidence>
<organism evidence="4 5">
    <name type="scientific">Clavibacter tessellarius</name>
    <dbReference type="NCBI Taxonomy" id="31965"/>
    <lineage>
        <taxon>Bacteria</taxon>
        <taxon>Bacillati</taxon>
        <taxon>Actinomycetota</taxon>
        <taxon>Actinomycetes</taxon>
        <taxon>Micrococcales</taxon>
        <taxon>Microbacteriaceae</taxon>
        <taxon>Clavibacter</taxon>
    </lineage>
</organism>
<dbReference type="PANTHER" id="PTHR43861">
    <property type="entry name" value="TRANS-ACONITATE 2-METHYLTRANSFERASE-RELATED"/>
    <property type="match status" value="1"/>
</dbReference>
<dbReference type="Gene3D" id="3.40.50.150">
    <property type="entry name" value="Vaccinia Virus protein VP39"/>
    <property type="match status" value="1"/>
</dbReference>
<feature type="domain" description="Methyltransferase" evidence="3">
    <location>
        <begin position="43"/>
        <end position="138"/>
    </location>
</feature>
<feature type="compositionally biased region" description="Basic and acidic residues" evidence="2">
    <location>
        <begin position="241"/>
        <end position="252"/>
    </location>
</feature>
<dbReference type="InterPro" id="IPR041698">
    <property type="entry name" value="Methyltransf_25"/>
</dbReference>
<evidence type="ECO:0000259" key="3">
    <source>
        <dbReference type="Pfam" id="PF13649"/>
    </source>
</evidence>
<accession>A0A225C5Z4</accession>
<sequence length="280" mass="29880">MTAGFSVTADVGAEGYDRVMDALAPPEVTASALADVLRPGDAVLDVGCGTGRATRSIAERVASVVALDLSGDMLERFAARGVPGNVELRVGDVRDADAVPAASVDLVVCLLGGLQYVADRDVQARVLENVRRWVRPGGRIAVELFERSAYEALMGRHRVPLVLDGVTWWLDMEVTRDGELFTCVSAVHPEGAPGSASGFTEVFRPTDADEALALLADAGFEGIRIEHDHANHGFLWASAETPREPRTTRADHAPASPAVREPGPAHDGRRTTSLPDEERL</sequence>
<dbReference type="OrthoDB" id="7032234at2"/>
<dbReference type="Pfam" id="PF13649">
    <property type="entry name" value="Methyltransf_25"/>
    <property type="match status" value="1"/>
</dbReference>
<proteinExistence type="predicted"/>
<evidence type="ECO:0000256" key="2">
    <source>
        <dbReference type="SAM" id="MobiDB-lite"/>
    </source>
</evidence>
<dbReference type="RefSeq" id="WP_133065127.1">
    <property type="nucleotide sequence ID" value="NZ_CP040788.1"/>
</dbReference>
<dbReference type="SUPFAM" id="SSF53335">
    <property type="entry name" value="S-adenosyl-L-methionine-dependent methyltransferases"/>
    <property type="match status" value="1"/>
</dbReference>
<name>A0A225C5Z4_9MICO</name>
<dbReference type="CDD" id="cd02440">
    <property type="entry name" value="AdoMet_MTases"/>
    <property type="match status" value="1"/>
</dbReference>
<dbReference type="Proteomes" id="UP000215316">
    <property type="component" value="Unassembled WGS sequence"/>
</dbReference>
<dbReference type="EMBL" id="MZMQ01000001">
    <property type="protein sequence ID" value="OQJ62168.1"/>
    <property type="molecule type" value="Genomic_DNA"/>
</dbReference>
<keyword evidence="5" id="KW-1185">Reference proteome</keyword>
<gene>
    <name evidence="4" type="ORF">B5P24_03620</name>
</gene>
<dbReference type="AlphaFoldDB" id="A0A225C5Z4"/>
<dbReference type="InterPro" id="IPR029063">
    <property type="entry name" value="SAM-dependent_MTases_sf"/>
</dbReference>
<evidence type="ECO:0000256" key="1">
    <source>
        <dbReference type="ARBA" id="ARBA00022679"/>
    </source>
</evidence>
<keyword evidence="1" id="KW-0808">Transferase</keyword>
<protein>
    <recommendedName>
        <fullName evidence="3">Methyltransferase domain-containing protein</fullName>
    </recommendedName>
</protein>
<comment type="caution">
    <text evidence="4">The sequence shown here is derived from an EMBL/GenBank/DDBJ whole genome shotgun (WGS) entry which is preliminary data.</text>
</comment>
<feature type="compositionally biased region" description="Basic and acidic residues" evidence="2">
    <location>
        <begin position="263"/>
        <end position="280"/>
    </location>
</feature>